<dbReference type="AlphaFoldDB" id="A0A7Y0FQA8"/>
<evidence type="ECO:0000313" key="4">
    <source>
        <dbReference type="Proteomes" id="UP000544054"/>
    </source>
</evidence>
<evidence type="ECO:0000256" key="1">
    <source>
        <dbReference type="SAM" id="MobiDB-lite"/>
    </source>
</evidence>
<feature type="chain" id="PRO_5030777168" description="Lipoprotein" evidence="2">
    <location>
        <begin position="18"/>
        <end position="120"/>
    </location>
</feature>
<keyword evidence="4" id="KW-1185">Reference proteome</keyword>
<keyword evidence="2" id="KW-0732">Signal</keyword>
<dbReference type="EMBL" id="JABBGI010000003">
    <property type="protein sequence ID" value="NML68818.1"/>
    <property type="molecule type" value="Genomic_DNA"/>
</dbReference>
<organism evidence="3 4">
    <name type="scientific">Chryseobacterium antibioticum</name>
    <dbReference type="NCBI Taxonomy" id="2728847"/>
    <lineage>
        <taxon>Bacteria</taxon>
        <taxon>Pseudomonadati</taxon>
        <taxon>Bacteroidota</taxon>
        <taxon>Flavobacteriia</taxon>
        <taxon>Flavobacteriales</taxon>
        <taxon>Weeksellaceae</taxon>
        <taxon>Chryseobacterium group</taxon>
        <taxon>Chryseobacterium</taxon>
    </lineage>
</organism>
<reference evidence="3 4" key="1">
    <citation type="submission" date="2020-04" db="EMBL/GenBank/DDBJ databases">
        <title>Chryseobacterium sp. RP-3-3 sp. nov., isolated from Jeju soil.</title>
        <authorList>
            <person name="Dahal R.H."/>
        </authorList>
    </citation>
    <scope>NUCLEOTIDE SEQUENCE [LARGE SCALE GENOMIC DNA]</scope>
    <source>
        <strain evidence="3 4">RP-3-3</strain>
    </source>
</reference>
<feature type="compositionally biased region" description="Polar residues" evidence="1">
    <location>
        <begin position="108"/>
        <end position="120"/>
    </location>
</feature>
<name>A0A7Y0FQA8_9FLAO</name>
<evidence type="ECO:0008006" key="5">
    <source>
        <dbReference type="Google" id="ProtNLM"/>
    </source>
</evidence>
<evidence type="ECO:0000256" key="2">
    <source>
        <dbReference type="SAM" id="SignalP"/>
    </source>
</evidence>
<gene>
    <name evidence="3" type="ORF">HHL23_03270</name>
</gene>
<dbReference type="Proteomes" id="UP000544054">
    <property type="component" value="Unassembled WGS sequence"/>
</dbReference>
<feature type="signal peptide" evidence="2">
    <location>
        <begin position="1"/>
        <end position="17"/>
    </location>
</feature>
<dbReference type="PROSITE" id="PS51257">
    <property type="entry name" value="PROKAR_LIPOPROTEIN"/>
    <property type="match status" value="1"/>
</dbReference>
<protein>
    <recommendedName>
        <fullName evidence="5">Lipoprotein</fullName>
    </recommendedName>
</protein>
<sequence>MKNLLSVVFIVSLLLMACSKKETPGFAAYQEMKIHYDTVAVDSFSAGATSVDIVRQIRMSSQKYQDSIKQAEKLQKEEQKLKEELEKENKKKLEEEKKKTEAEKKQTVSDTPPANGTKTK</sequence>
<feature type="compositionally biased region" description="Basic and acidic residues" evidence="1">
    <location>
        <begin position="80"/>
        <end position="107"/>
    </location>
</feature>
<evidence type="ECO:0000313" key="3">
    <source>
        <dbReference type="EMBL" id="NML68818.1"/>
    </source>
</evidence>
<feature type="region of interest" description="Disordered" evidence="1">
    <location>
        <begin position="80"/>
        <end position="120"/>
    </location>
</feature>
<accession>A0A7Y0FQA8</accession>
<dbReference type="RefSeq" id="WP_169233390.1">
    <property type="nucleotide sequence ID" value="NZ_JABBGI010000003.1"/>
</dbReference>
<comment type="caution">
    <text evidence="3">The sequence shown here is derived from an EMBL/GenBank/DDBJ whole genome shotgun (WGS) entry which is preliminary data.</text>
</comment>
<proteinExistence type="predicted"/>